<evidence type="ECO:0000256" key="1">
    <source>
        <dbReference type="ARBA" id="ARBA00023157"/>
    </source>
</evidence>
<dbReference type="FunFam" id="2.60.40.420:FF:000034">
    <property type="entry name" value="Cupredoxin superfamily protein"/>
    <property type="match status" value="1"/>
</dbReference>
<dbReference type="PROSITE" id="PS51485">
    <property type="entry name" value="PHYTOCYANIN"/>
    <property type="match status" value="1"/>
</dbReference>
<evidence type="ECO:0000313" key="6">
    <source>
        <dbReference type="Proteomes" id="UP001202328"/>
    </source>
</evidence>
<dbReference type="PANTHER" id="PTHR33021">
    <property type="entry name" value="BLUE COPPER PROTEIN"/>
    <property type="match status" value="1"/>
</dbReference>
<dbReference type="Proteomes" id="UP001202328">
    <property type="component" value="Unassembled WGS sequence"/>
</dbReference>
<name>A0AAD4SEM5_9MAGN</name>
<dbReference type="SUPFAM" id="SSF49503">
    <property type="entry name" value="Cupredoxins"/>
    <property type="match status" value="1"/>
</dbReference>
<dbReference type="InterPro" id="IPR039391">
    <property type="entry name" value="Phytocyanin-like"/>
</dbReference>
<feature type="region of interest" description="Disordered" evidence="3">
    <location>
        <begin position="140"/>
        <end position="176"/>
    </location>
</feature>
<accession>A0AAD4SEM5</accession>
<organism evidence="5 6">
    <name type="scientific">Papaver atlanticum</name>
    <dbReference type="NCBI Taxonomy" id="357466"/>
    <lineage>
        <taxon>Eukaryota</taxon>
        <taxon>Viridiplantae</taxon>
        <taxon>Streptophyta</taxon>
        <taxon>Embryophyta</taxon>
        <taxon>Tracheophyta</taxon>
        <taxon>Spermatophyta</taxon>
        <taxon>Magnoliopsida</taxon>
        <taxon>Ranunculales</taxon>
        <taxon>Papaveraceae</taxon>
        <taxon>Papaveroideae</taxon>
        <taxon>Papaver</taxon>
    </lineage>
</organism>
<protein>
    <recommendedName>
        <fullName evidence="4">Phytocyanin domain-containing protein</fullName>
    </recommendedName>
</protein>
<feature type="region of interest" description="Disordered" evidence="3">
    <location>
        <begin position="195"/>
        <end position="236"/>
    </location>
</feature>
<dbReference type="InterPro" id="IPR008972">
    <property type="entry name" value="Cupredoxin"/>
</dbReference>
<evidence type="ECO:0000256" key="2">
    <source>
        <dbReference type="ARBA" id="ARBA00023180"/>
    </source>
</evidence>
<dbReference type="EMBL" id="JAJJMB010011222">
    <property type="protein sequence ID" value="KAI3903643.1"/>
    <property type="molecule type" value="Genomic_DNA"/>
</dbReference>
<proteinExistence type="predicted"/>
<keyword evidence="2" id="KW-0325">Glycoprotein</keyword>
<dbReference type="Gene3D" id="2.60.40.420">
    <property type="entry name" value="Cupredoxins - blue copper proteins"/>
    <property type="match status" value="1"/>
</dbReference>
<feature type="domain" description="Phytocyanin" evidence="4">
    <location>
        <begin position="11"/>
        <end position="111"/>
    </location>
</feature>
<evidence type="ECO:0000313" key="5">
    <source>
        <dbReference type="EMBL" id="KAI3903643.1"/>
    </source>
</evidence>
<gene>
    <name evidence="5" type="ORF">MKW98_032297</name>
</gene>
<evidence type="ECO:0000256" key="3">
    <source>
        <dbReference type="SAM" id="MobiDB-lite"/>
    </source>
</evidence>
<evidence type="ECO:0000259" key="4">
    <source>
        <dbReference type="PROSITE" id="PS51485"/>
    </source>
</evidence>
<dbReference type="AlphaFoldDB" id="A0AAD4SEM5"/>
<feature type="compositionally biased region" description="Low complexity" evidence="3">
    <location>
        <begin position="165"/>
        <end position="176"/>
    </location>
</feature>
<dbReference type="PANTHER" id="PTHR33021:SF235">
    <property type="entry name" value="COPPER ION BINDING _ ELECTRON CARRIER PROTEIN-RELATED"/>
    <property type="match status" value="1"/>
</dbReference>
<dbReference type="GO" id="GO:0005886">
    <property type="term" value="C:plasma membrane"/>
    <property type="evidence" value="ECO:0007669"/>
    <property type="project" value="TreeGrafter"/>
</dbReference>
<dbReference type="GO" id="GO:0009055">
    <property type="term" value="F:electron transfer activity"/>
    <property type="evidence" value="ECO:0007669"/>
    <property type="project" value="InterPro"/>
</dbReference>
<sequence length="262" mass="28074">MLAVPLMVNGFVWNVGDAADWSPKTHLNYTRWARPSFLVGDSLRFVYDPNITDVLEVSYCDFKSCNPTSPLATYKTGNDTIPLTKEAHQYFISSNPVDCNNGMKLDIPVSNSSYVRFWRSGPTYGANGYVNVPKFEDTPAKGANTAEDMSCDSTSPTENGVEVEANSNSSTVAATSVPSMASNSTLAAENNVDIKVNSNSSSGGAATSTPPMPPTSTEAGGKAKTQAGGKAKTQTDEDDQFDSNLLLLLFGFFFFLFLCSVS</sequence>
<comment type="caution">
    <text evidence="5">The sequence shown here is derived from an EMBL/GenBank/DDBJ whole genome shotgun (WGS) entry which is preliminary data.</text>
</comment>
<dbReference type="Pfam" id="PF02298">
    <property type="entry name" value="Cu_bind_like"/>
    <property type="match status" value="1"/>
</dbReference>
<keyword evidence="1" id="KW-1015">Disulfide bond</keyword>
<reference evidence="5" key="1">
    <citation type="submission" date="2022-04" db="EMBL/GenBank/DDBJ databases">
        <title>A functionally conserved STORR gene fusion in Papaver species that diverged 16.8 million years ago.</title>
        <authorList>
            <person name="Catania T."/>
        </authorList>
    </citation>
    <scope>NUCLEOTIDE SEQUENCE</scope>
    <source>
        <strain evidence="5">S-188037</strain>
    </source>
</reference>
<feature type="compositionally biased region" description="Low complexity" evidence="3">
    <location>
        <begin position="197"/>
        <end position="232"/>
    </location>
</feature>
<dbReference type="InterPro" id="IPR003245">
    <property type="entry name" value="Phytocyanin_dom"/>
</dbReference>
<keyword evidence="6" id="KW-1185">Reference proteome</keyword>